<evidence type="ECO:0000259" key="3">
    <source>
        <dbReference type="Pfam" id="PF20172"/>
    </source>
</evidence>
<proteinExistence type="predicted"/>
<evidence type="ECO:0000256" key="2">
    <source>
        <dbReference type="ARBA" id="ARBA00023172"/>
    </source>
</evidence>
<organism evidence="4 5">
    <name type="scientific">Tanticharoenia sakaeratensis NBRC 103193</name>
    <dbReference type="NCBI Taxonomy" id="1231623"/>
    <lineage>
        <taxon>Bacteria</taxon>
        <taxon>Pseudomonadati</taxon>
        <taxon>Pseudomonadota</taxon>
        <taxon>Alphaproteobacteria</taxon>
        <taxon>Acetobacterales</taxon>
        <taxon>Acetobacteraceae</taxon>
        <taxon>Tanticharoenia</taxon>
    </lineage>
</organism>
<dbReference type="GO" id="GO:0006310">
    <property type="term" value="P:DNA recombination"/>
    <property type="evidence" value="ECO:0007669"/>
    <property type="project" value="UniProtKB-KW"/>
</dbReference>
<protein>
    <submittedName>
        <fullName evidence="4">Phage integrase</fullName>
    </submittedName>
</protein>
<dbReference type="InterPro" id="IPR010998">
    <property type="entry name" value="Integrase_recombinase_N"/>
</dbReference>
<evidence type="ECO:0000313" key="5">
    <source>
        <dbReference type="Proteomes" id="UP000032679"/>
    </source>
</evidence>
<dbReference type="SUPFAM" id="SSF56349">
    <property type="entry name" value="DNA breaking-rejoining enzymes"/>
    <property type="match status" value="1"/>
</dbReference>
<evidence type="ECO:0000313" key="4">
    <source>
        <dbReference type="EMBL" id="GAN54847.1"/>
    </source>
</evidence>
<name>A0A0D6MMF6_9PROT</name>
<reference evidence="4 5" key="1">
    <citation type="submission" date="2012-10" db="EMBL/GenBank/DDBJ databases">
        <title>Genome sequencing of Tanticharoenia sakaeratensis NBRC 103193.</title>
        <authorList>
            <person name="Azuma Y."/>
            <person name="Hadano H."/>
            <person name="Hirakawa H."/>
            <person name="Matsushita K."/>
        </authorList>
    </citation>
    <scope>NUCLEOTIDE SEQUENCE [LARGE SCALE GENOMIC DNA]</scope>
    <source>
        <strain evidence="4 5">NBRC 103193</strain>
    </source>
</reference>
<keyword evidence="5" id="KW-1185">Reference proteome</keyword>
<gene>
    <name evidence="4" type="ORF">Tasa_031_065</name>
</gene>
<sequence length="608" mass="68078">MPTLRAGGTYLRRSRTGGYLFRVRVPTSLASRLDRYEITRSLGTADGRLARLLAAAIGLGMPDLWRRAKAMERQNEIERLLQAWFREQLDAAWRMFREHVVVPNDVDQRYLQRDLAESRREALADDWRAGRYHRVPPDLLGKLDCPPDMDSRAYALLASQAMQARAHVLDAIGQWSDGQHDYKPSWRPELDPDTFPGVTAINHAAPVDRPSPSATIVPASHAAVASVMPHDDTPSIAEAVEDHLRMVKRDRKPTEKDYKQTVSNLRQFVEAMGSNRTVASISRRDASRFFKALQEVPTHAERQERFRGLTVFQIAERARSLDLTPISALTVNGRIGDVRVVFAGLVRDGTLEANPFDGLRAREAGFQESERGWSFDQLSKIFRNPIMTGCAGPKSVFEPGSHLVADWRFWAILIAATSGARIGEIAQLWPSDIMQNEGVWVLNISRDGDKRAKNRASIRRTPIHSEVIRIGLIELARERDRLGEKLLLPGVPAPVQGSASHGLTKWMSEKARDRLAPDAIKGQGWHSFRHTLQELSREAENLDSVSDRLAGRKPAGAGGSYGRYRAPLLQKALEKIIFPASLRAIPARFPATQHHRDHGDGDQGDDHL</sequence>
<dbReference type="GO" id="GO:0015074">
    <property type="term" value="P:DNA integration"/>
    <property type="evidence" value="ECO:0007669"/>
    <property type="project" value="InterPro"/>
</dbReference>
<dbReference type="InterPro" id="IPR046668">
    <property type="entry name" value="DUF6538"/>
</dbReference>
<dbReference type="InterPro" id="IPR011010">
    <property type="entry name" value="DNA_brk_join_enz"/>
</dbReference>
<keyword evidence="1" id="KW-0238">DNA-binding</keyword>
<dbReference type="EMBL" id="BALE01000031">
    <property type="protein sequence ID" value="GAN54847.1"/>
    <property type="molecule type" value="Genomic_DNA"/>
</dbReference>
<keyword evidence="2" id="KW-0233">DNA recombination</keyword>
<dbReference type="Pfam" id="PF20172">
    <property type="entry name" value="DUF6538"/>
    <property type="match status" value="1"/>
</dbReference>
<feature type="domain" description="DUF6538" evidence="3">
    <location>
        <begin position="11"/>
        <end position="68"/>
    </location>
</feature>
<comment type="caution">
    <text evidence="4">The sequence shown here is derived from an EMBL/GenBank/DDBJ whole genome shotgun (WGS) entry which is preliminary data.</text>
</comment>
<dbReference type="GO" id="GO:0003677">
    <property type="term" value="F:DNA binding"/>
    <property type="evidence" value="ECO:0007669"/>
    <property type="project" value="UniProtKB-KW"/>
</dbReference>
<dbReference type="STRING" id="1231623.Tasa_031_065"/>
<dbReference type="Gene3D" id="1.10.443.10">
    <property type="entry name" value="Intergrase catalytic core"/>
    <property type="match status" value="1"/>
</dbReference>
<evidence type="ECO:0000256" key="1">
    <source>
        <dbReference type="ARBA" id="ARBA00023125"/>
    </source>
</evidence>
<dbReference type="InterPro" id="IPR013762">
    <property type="entry name" value="Integrase-like_cat_sf"/>
</dbReference>
<dbReference type="AlphaFoldDB" id="A0A0D6MMF6"/>
<dbReference type="Proteomes" id="UP000032679">
    <property type="component" value="Unassembled WGS sequence"/>
</dbReference>
<dbReference type="CDD" id="cd01184">
    <property type="entry name" value="INT_C_like_1"/>
    <property type="match status" value="1"/>
</dbReference>
<accession>A0A0D6MMF6</accession>
<dbReference type="Gene3D" id="1.10.150.130">
    <property type="match status" value="1"/>
</dbReference>